<proteinExistence type="predicted"/>
<evidence type="ECO:0000313" key="3">
    <source>
        <dbReference type="Proteomes" id="UP000294847"/>
    </source>
</evidence>
<protein>
    <submittedName>
        <fullName evidence="2">Uncharacterized protein</fullName>
    </submittedName>
</protein>
<dbReference type="Proteomes" id="UP000294847">
    <property type="component" value="Chromosome 3"/>
</dbReference>
<accession>A0A4P7NBU5</accession>
<sequence>METGRSGHVVPTQQAQDEAAEHLPNPRQIEAFSNAEFAKHLWENSRCVMVQDPENISESFLEKLKEMVRSHNMPHSAVVDLDGVNAKLLATEHKKRPREASPASLDRVTEILDDMENGEVSNHRDLVVKMGSIRAWQKDVWTGRMCRTRTFQAAVKLIQNIRAGDRGLASYVESVRTNALVPFNLQTDFITKFHPTQDPMMQNALTTWLEYVAYGHV</sequence>
<name>A0A4P7NBU5_PYROR</name>
<evidence type="ECO:0000313" key="2">
    <source>
        <dbReference type="EMBL" id="QBZ58616.1"/>
    </source>
</evidence>
<feature type="region of interest" description="Disordered" evidence="1">
    <location>
        <begin position="1"/>
        <end position="21"/>
    </location>
</feature>
<dbReference type="AlphaFoldDB" id="A0A4P7NBU5"/>
<dbReference type="EMBL" id="CP034206">
    <property type="protein sequence ID" value="QBZ58616.1"/>
    <property type="molecule type" value="Genomic_DNA"/>
</dbReference>
<evidence type="ECO:0000256" key="1">
    <source>
        <dbReference type="SAM" id="MobiDB-lite"/>
    </source>
</evidence>
<organism evidence="2 3">
    <name type="scientific">Pyricularia oryzae</name>
    <name type="common">Rice blast fungus</name>
    <name type="synonym">Magnaporthe oryzae</name>
    <dbReference type="NCBI Taxonomy" id="318829"/>
    <lineage>
        <taxon>Eukaryota</taxon>
        <taxon>Fungi</taxon>
        <taxon>Dikarya</taxon>
        <taxon>Ascomycota</taxon>
        <taxon>Pezizomycotina</taxon>
        <taxon>Sordariomycetes</taxon>
        <taxon>Sordariomycetidae</taxon>
        <taxon>Magnaporthales</taxon>
        <taxon>Pyriculariaceae</taxon>
        <taxon>Pyricularia</taxon>
    </lineage>
</organism>
<reference evidence="2 3" key="1">
    <citation type="journal article" date="2019" name="Mol. Biol. Evol.">
        <title>Blast fungal genomes show frequent chromosomal changes, gene gains and losses, and effector gene turnover.</title>
        <authorList>
            <person name="Gomez Luciano L.B."/>
            <person name="Jason Tsai I."/>
            <person name="Chuma I."/>
            <person name="Tosa Y."/>
            <person name="Chen Y.H."/>
            <person name="Li J.Y."/>
            <person name="Li M.Y."/>
            <person name="Jade Lu M.Y."/>
            <person name="Nakayashiki H."/>
            <person name="Li W.H."/>
        </authorList>
    </citation>
    <scope>NUCLEOTIDE SEQUENCE [LARGE SCALE GENOMIC DNA]</scope>
    <source>
        <strain evidence="2">MZ5-1-6</strain>
    </source>
</reference>
<gene>
    <name evidence="2" type="ORF">PoMZ_03572</name>
</gene>